<dbReference type="AlphaFoldDB" id="A0AAJ2ZCW7"/>
<keyword evidence="1" id="KW-0812">Transmembrane</keyword>
<dbReference type="Proteomes" id="UP000477779">
    <property type="component" value="Unassembled WGS sequence"/>
</dbReference>
<name>A0AAJ2ZCW7_9ACTN</name>
<keyword evidence="1" id="KW-1133">Transmembrane helix</keyword>
<proteinExistence type="predicted"/>
<evidence type="ECO:0000313" key="2">
    <source>
        <dbReference type="EMBL" id="NES27039.1"/>
    </source>
</evidence>
<evidence type="ECO:0000313" key="5">
    <source>
        <dbReference type="Proteomes" id="UP000477779"/>
    </source>
</evidence>
<feature type="transmembrane region" description="Helical" evidence="1">
    <location>
        <begin position="147"/>
        <end position="172"/>
    </location>
</feature>
<sequence length="198" mass="21086">MRTLIERLARLPLGAVGLAITACAVMAAGHVLLVRHVHETGGEEWPQWVARLTIETYWGLLPLAFLALWARRRQGTGRLGRVGAALLAFGPVTALLIALAAVIWGGILGRGDLPASVMSLESLFYVMMLGVLVTGLAFVLDPGVRWWGAILIVGLLADFVMPLALSAVYAVFGLLLLVSALRSHRGGVPVEPAVQPAR</sequence>
<gene>
    <name evidence="2" type="ORF">G3561_05645</name>
    <name evidence="3" type="ORF">GCE86_14825</name>
</gene>
<evidence type="ECO:0000256" key="1">
    <source>
        <dbReference type="SAM" id="Phobius"/>
    </source>
</evidence>
<feature type="transmembrane region" description="Helical" evidence="1">
    <location>
        <begin position="122"/>
        <end position="140"/>
    </location>
</feature>
<feature type="transmembrane region" description="Helical" evidence="1">
    <location>
        <begin position="12"/>
        <end position="33"/>
    </location>
</feature>
<evidence type="ECO:0000313" key="3">
    <source>
        <dbReference type="EMBL" id="QGL48188.1"/>
    </source>
</evidence>
<dbReference type="Proteomes" id="UP000402241">
    <property type="component" value="Chromosome"/>
</dbReference>
<organism evidence="2 5">
    <name type="scientific">Micromonospora terminaliae</name>
    <dbReference type="NCBI Taxonomy" id="1914461"/>
    <lineage>
        <taxon>Bacteria</taxon>
        <taxon>Bacillati</taxon>
        <taxon>Actinomycetota</taxon>
        <taxon>Actinomycetes</taxon>
        <taxon>Micromonosporales</taxon>
        <taxon>Micromonosporaceae</taxon>
        <taxon>Micromonospora</taxon>
    </lineage>
</organism>
<reference evidence="3 4" key="1">
    <citation type="submission" date="2019-10" db="EMBL/GenBank/DDBJ databases">
        <title>Genome Sequence of Micromonospora terminaliae DSM 101760.</title>
        <authorList>
            <person name="Guo L."/>
        </authorList>
    </citation>
    <scope>NUCLEOTIDE SEQUENCE [LARGE SCALE GENOMIC DNA]</scope>
    <source>
        <strain evidence="3 4">DSM 101760</strain>
    </source>
</reference>
<dbReference type="RefSeq" id="WP_154227518.1">
    <property type="nucleotide sequence ID" value="NZ_CP045309.1"/>
</dbReference>
<protein>
    <submittedName>
        <fullName evidence="2">Uncharacterized protein</fullName>
    </submittedName>
</protein>
<dbReference type="EMBL" id="CP045309">
    <property type="protein sequence ID" value="QGL48188.1"/>
    <property type="molecule type" value="Genomic_DNA"/>
</dbReference>
<keyword evidence="1" id="KW-0472">Membrane</keyword>
<evidence type="ECO:0000313" key="4">
    <source>
        <dbReference type="Proteomes" id="UP000402241"/>
    </source>
</evidence>
<keyword evidence="4" id="KW-1185">Reference proteome</keyword>
<reference evidence="2 5" key="2">
    <citation type="submission" date="2020-02" db="EMBL/GenBank/DDBJ databases">
        <title>WGS of Micromonospora spp. isolated from hot spring.</title>
        <authorList>
            <person name="Thawai C."/>
        </authorList>
    </citation>
    <scope>NUCLEOTIDE SEQUENCE [LARGE SCALE GENOMIC DNA]</scope>
    <source>
        <strain evidence="2 5">TMS7</strain>
    </source>
</reference>
<dbReference type="PROSITE" id="PS51257">
    <property type="entry name" value="PROKAR_LIPOPROTEIN"/>
    <property type="match status" value="1"/>
</dbReference>
<accession>A0AAJ2ZCW7</accession>
<dbReference type="EMBL" id="JAAHBZ010000002">
    <property type="protein sequence ID" value="NES27039.1"/>
    <property type="molecule type" value="Genomic_DNA"/>
</dbReference>
<feature type="transmembrane region" description="Helical" evidence="1">
    <location>
        <begin position="82"/>
        <end position="107"/>
    </location>
</feature>
<feature type="transmembrane region" description="Helical" evidence="1">
    <location>
        <begin position="48"/>
        <end position="70"/>
    </location>
</feature>